<comment type="caution">
    <text evidence="1">The sequence shown here is derived from an EMBL/GenBank/DDBJ whole genome shotgun (WGS) entry which is preliminary data.</text>
</comment>
<organism evidence="1 2">
    <name type="scientific">Hamadaea flava</name>
    <dbReference type="NCBI Taxonomy" id="1742688"/>
    <lineage>
        <taxon>Bacteria</taxon>
        <taxon>Bacillati</taxon>
        <taxon>Actinomycetota</taxon>
        <taxon>Actinomycetes</taxon>
        <taxon>Micromonosporales</taxon>
        <taxon>Micromonosporaceae</taxon>
        <taxon>Hamadaea</taxon>
    </lineage>
</organism>
<sequence>MDSTELQRLHRLVIEFLGDVAVDVLDYPTGAIALTIYRHSRVAVLDGMADRSQWGVTVITEPEFFHAGYDQVFETLAEALAYLRDRT</sequence>
<keyword evidence="2" id="KW-1185">Reference proteome</keyword>
<dbReference type="RefSeq" id="WP_253762216.1">
    <property type="nucleotide sequence ID" value="NZ_JAMZDZ010000001.1"/>
</dbReference>
<dbReference type="EMBL" id="JBHSAY010000035">
    <property type="protein sequence ID" value="MFC4137014.1"/>
    <property type="molecule type" value="Genomic_DNA"/>
</dbReference>
<dbReference type="Proteomes" id="UP001595816">
    <property type="component" value="Unassembled WGS sequence"/>
</dbReference>
<evidence type="ECO:0000313" key="2">
    <source>
        <dbReference type="Proteomes" id="UP001595816"/>
    </source>
</evidence>
<evidence type="ECO:0000313" key="1">
    <source>
        <dbReference type="EMBL" id="MFC4137014.1"/>
    </source>
</evidence>
<reference evidence="2" key="1">
    <citation type="journal article" date="2019" name="Int. J. Syst. Evol. Microbiol.">
        <title>The Global Catalogue of Microorganisms (GCM) 10K type strain sequencing project: providing services to taxonomists for standard genome sequencing and annotation.</title>
        <authorList>
            <consortium name="The Broad Institute Genomics Platform"/>
            <consortium name="The Broad Institute Genome Sequencing Center for Infectious Disease"/>
            <person name="Wu L."/>
            <person name="Ma J."/>
        </authorList>
    </citation>
    <scope>NUCLEOTIDE SEQUENCE [LARGE SCALE GENOMIC DNA]</scope>
    <source>
        <strain evidence="2">CGMCC 4.7289</strain>
    </source>
</reference>
<proteinExistence type="predicted"/>
<protein>
    <submittedName>
        <fullName evidence="1">Uncharacterized protein</fullName>
    </submittedName>
</protein>
<gene>
    <name evidence="1" type="ORF">ACFOZ4_40950</name>
</gene>
<name>A0ABV8M2S3_9ACTN</name>
<accession>A0ABV8M2S3</accession>